<dbReference type="Pfam" id="PF07963">
    <property type="entry name" value="N_methyl"/>
    <property type="match status" value="1"/>
</dbReference>
<dbReference type="Proteomes" id="UP000033854">
    <property type="component" value="Unassembled WGS sequence"/>
</dbReference>
<keyword evidence="3 6" id="KW-0812">Transmembrane</keyword>
<dbReference type="Gene3D" id="3.30.700.10">
    <property type="entry name" value="Glycoprotein, Type 4 Pilin"/>
    <property type="match status" value="1"/>
</dbReference>
<evidence type="ECO:0000256" key="2">
    <source>
        <dbReference type="ARBA" id="ARBA00022481"/>
    </source>
</evidence>
<evidence type="ECO:0000313" key="8">
    <source>
        <dbReference type="Proteomes" id="UP000033854"/>
    </source>
</evidence>
<reference evidence="7 8" key="1">
    <citation type="journal article" date="2015" name="Nature">
        <title>rRNA introns, odd ribosomes, and small enigmatic genomes across a large radiation of phyla.</title>
        <authorList>
            <person name="Brown C.T."/>
            <person name="Hug L.A."/>
            <person name="Thomas B.C."/>
            <person name="Sharon I."/>
            <person name="Castelle C.J."/>
            <person name="Singh A."/>
            <person name="Wilkins M.J."/>
            <person name="Williams K.H."/>
            <person name="Banfield J.F."/>
        </authorList>
    </citation>
    <scope>NUCLEOTIDE SEQUENCE [LARGE SCALE GENOMIC DNA]</scope>
</reference>
<dbReference type="GO" id="GO:0015627">
    <property type="term" value="C:type II protein secretion system complex"/>
    <property type="evidence" value="ECO:0007669"/>
    <property type="project" value="InterPro"/>
</dbReference>
<sequence>MKKNGFTLIELLVTMGIIAVLTGMAIFNFNQARARARDVQRKSDLSQLQKALELYRNDNNGKYPATLSTADQTTYLINGGYSTVVFLDPKGSTWANYVYTALNSNLSYSITACLENTADSTKLVPVVACGGTTNTGVIYQVNNQ</sequence>
<evidence type="ECO:0000256" key="6">
    <source>
        <dbReference type="SAM" id="Phobius"/>
    </source>
</evidence>
<dbReference type="GO" id="GO:0016020">
    <property type="term" value="C:membrane"/>
    <property type="evidence" value="ECO:0007669"/>
    <property type="project" value="UniProtKB-SubCell"/>
</dbReference>
<accession>A0A0G1C0G3</accession>
<feature type="transmembrane region" description="Helical" evidence="6">
    <location>
        <begin position="6"/>
        <end position="27"/>
    </location>
</feature>
<keyword evidence="2" id="KW-0488">Methylation</keyword>
<keyword evidence="4 6" id="KW-1133">Transmembrane helix</keyword>
<gene>
    <name evidence="7" type="ORF">UV06_C0002G0015</name>
</gene>
<evidence type="ECO:0000256" key="4">
    <source>
        <dbReference type="ARBA" id="ARBA00022989"/>
    </source>
</evidence>
<dbReference type="SUPFAM" id="SSF54523">
    <property type="entry name" value="Pili subunits"/>
    <property type="match status" value="1"/>
</dbReference>
<dbReference type="PANTHER" id="PTHR30093:SF44">
    <property type="entry name" value="TYPE II SECRETION SYSTEM CORE PROTEIN G"/>
    <property type="match status" value="1"/>
</dbReference>
<dbReference type="InterPro" id="IPR000983">
    <property type="entry name" value="Bac_GSPG_pilin"/>
</dbReference>
<dbReference type="PRINTS" id="PR00813">
    <property type="entry name" value="BCTERIALGSPG"/>
</dbReference>
<evidence type="ECO:0000256" key="1">
    <source>
        <dbReference type="ARBA" id="ARBA00004167"/>
    </source>
</evidence>
<keyword evidence="5 6" id="KW-0472">Membrane</keyword>
<dbReference type="AlphaFoldDB" id="A0A0G1C0G3"/>
<proteinExistence type="predicted"/>
<dbReference type="InterPro" id="IPR012902">
    <property type="entry name" value="N_methyl_site"/>
</dbReference>
<comment type="subcellular location">
    <subcellularLocation>
        <location evidence="1">Membrane</location>
        <topology evidence="1">Single-pass membrane protein</topology>
    </subcellularLocation>
</comment>
<dbReference type="GO" id="GO:0015628">
    <property type="term" value="P:protein secretion by the type II secretion system"/>
    <property type="evidence" value="ECO:0007669"/>
    <property type="project" value="InterPro"/>
</dbReference>
<organism evidence="7 8">
    <name type="scientific">Candidatus Collierbacteria bacterium GW2011_GWA2_42_17</name>
    <dbReference type="NCBI Taxonomy" id="1618378"/>
    <lineage>
        <taxon>Bacteria</taxon>
        <taxon>Candidatus Collieribacteriota</taxon>
    </lineage>
</organism>
<dbReference type="EMBL" id="LCDA01000002">
    <property type="protein sequence ID" value="KKS43113.1"/>
    <property type="molecule type" value="Genomic_DNA"/>
</dbReference>
<dbReference type="NCBIfam" id="TIGR02532">
    <property type="entry name" value="IV_pilin_GFxxxE"/>
    <property type="match status" value="1"/>
</dbReference>
<evidence type="ECO:0000313" key="7">
    <source>
        <dbReference type="EMBL" id="KKS43113.1"/>
    </source>
</evidence>
<protein>
    <recommendedName>
        <fullName evidence="9">General secretion pathway protein G</fullName>
    </recommendedName>
</protein>
<dbReference type="InterPro" id="IPR045584">
    <property type="entry name" value="Pilin-like"/>
</dbReference>
<evidence type="ECO:0000256" key="3">
    <source>
        <dbReference type="ARBA" id="ARBA00022692"/>
    </source>
</evidence>
<name>A0A0G1C0G3_9BACT</name>
<dbReference type="PANTHER" id="PTHR30093">
    <property type="entry name" value="GENERAL SECRETION PATHWAY PROTEIN G"/>
    <property type="match status" value="1"/>
</dbReference>
<evidence type="ECO:0000256" key="5">
    <source>
        <dbReference type="ARBA" id="ARBA00023136"/>
    </source>
</evidence>
<evidence type="ECO:0008006" key="9">
    <source>
        <dbReference type="Google" id="ProtNLM"/>
    </source>
</evidence>
<comment type="caution">
    <text evidence="7">The sequence shown here is derived from an EMBL/GenBank/DDBJ whole genome shotgun (WGS) entry which is preliminary data.</text>
</comment>